<gene>
    <name evidence="1" type="ORF">SAMN05444412_10125</name>
</gene>
<dbReference type="SUPFAM" id="SSF117991">
    <property type="entry name" value="YbeD/HP0495-like"/>
    <property type="match status" value="1"/>
</dbReference>
<organism evidence="1 2">
    <name type="scientific">Rhodonellum ikkaensis</name>
    <dbReference type="NCBI Taxonomy" id="336829"/>
    <lineage>
        <taxon>Bacteria</taxon>
        <taxon>Pseudomonadati</taxon>
        <taxon>Bacteroidota</taxon>
        <taxon>Cytophagia</taxon>
        <taxon>Cytophagales</taxon>
        <taxon>Cytophagaceae</taxon>
        <taxon>Rhodonellum</taxon>
    </lineage>
</organism>
<dbReference type="Gene3D" id="3.30.70.260">
    <property type="match status" value="1"/>
</dbReference>
<evidence type="ECO:0000313" key="1">
    <source>
        <dbReference type="EMBL" id="SDY39755.1"/>
    </source>
</evidence>
<keyword evidence="2" id="KW-1185">Reference proteome</keyword>
<dbReference type="InterPro" id="IPR027471">
    <property type="entry name" value="YbeD-like_sf"/>
</dbReference>
<evidence type="ECO:0008006" key="3">
    <source>
        <dbReference type="Google" id="ProtNLM"/>
    </source>
</evidence>
<proteinExistence type="predicted"/>
<accession>A0A1H3JJQ1</accession>
<reference evidence="1 2" key="1">
    <citation type="submission" date="2016-10" db="EMBL/GenBank/DDBJ databases">
        <authorList>
            <person name="Varghese N."/>
            <person name="Submissions S."/>
        </authorList>
    </citation>
    <scope>NUCLEOTIDE SEQUENCE [LARGE SCALE GENOMIC DNA]</scope>
    <source>
        <strain evidence="1 2">DSM 17997</strain>
    </source>
</reference>
<protein>
    <recommendedName>
        <fullName evidence="3">DUF493 domain-containing protein</fullName>
    </recommendedName>
</protein>
<dbReference type="InterPro" id="IPR007454">
    <property type="entry name" value="UPF0250_YbeD-like"/>
</dbReference>
<evidence type="ECO:0000313" key="2">
    <source>
        <dbReference type="Proteomes" id="UP000199663"/>
    </source>
</evidence>
<sequence length="110" mass="12387">MGFFYALGIFFLCRIYLVNSKIMKDTFDKQAFKDKLEAQTTFPVLYMFKFIVPSGKESEIAALLPNNKMLLKQSSKGTYVSATIHAMMPNSEAILQVYEKAATIEGVISL</sequence>
<dbReference type="EMBL" id="FNQC01000001">
    <property type="protein sequence ID" value="SDY39755.1"/>
    <property type="molecule type" value="Genomic_DNA"/>
</dbReference>
<dbReference type="Pfam" id="PF04359">
    <property type="entry name" value="DUF493"/>
    <property type="match status" value="1"/>
</dbReference>
<comment type="caution">
    <text evidence="1">The sequence shown here is derived from an EMBL/GenBank/DDBJ whole genome shotgun (WGS) entry which is preliminary data.</text>
</comment>
<name>A0A1H3JJQ1_9BACT</name>
<dbReference type="Proteomes" id="UP000199663">
    <property type="component" value="Unassembled WGS sequence"/>
</dbReference>